<organism evidence="1 2">
    <name type="scientific">Aetokthonos hydrillicola Thurmond2011</name>
    <dbReference type="NCBI Taxonomy" id="2712845"/>
    <lineage>
        <taxon>Bacteria</taxon>
        <taxon>Bacillati</taxon>
        <taxon>Cyanobacteriota</taxon>
        <taxon>Cyanophyceae</taxon>
        <taxon>Nostocales</taxon>
        <taxon>Hapalosiphonaceae</taxon>
        <taxon>Aetokthonos</taxon>
    </lineage>
</organism>
<dbReference type="AlphaFoldDB" id="A0AAP5M704"/>
<evidence type="ECO:0000313" key="1">
    <source>
        <dbReference type="EMBL" id="MDR9894620.1"/>
    </source>
</evidence>
<accession>A0AAP5M704</accession>
<protein>
    <submittedName>
        <fullName evidence="1">Uncharacterized protein</fullName>
    </submittedName>
</protein>
<sequence>MSLWHLLVSPYLEIYEARVDNLSNDTYRVRLVIQNTGWLPTYVTEKALEKKLVRGCICEIELPIGATLEIGKPREEVGQLEGRAYKPSAPIRRHADPTNDRAKVEWIVRAPFGGIVKVLARHQRAGVVRTELTLH</sequence>
<proteinExistence type="predicted"/>
<keyword evidence="2" id="KW-1185">Reference proteome</keyword>
<name>A0AAP5M704_9CYAN</name>
<dbReference type="EMBL" id="JAALHA020000003">
    <property type="protein sequence ID" value="MDR9894620.1"/>
    <property type="molecule type" value="Genomic_DNA"/>
</dbReference>
<reference evidence="2" key="1">
    <citation type="journal article" date="2021" name="Science">
        <title>Hunting the eagle killer: A cyanobacterial neurotoxin causes vacuolar myelinopathy.</title>
        <authorList>
            <person name="Breinlinger S."/>
            <person name="Phillips T.J."/>
            <person name="Haram B.N."/>
            <person name="Mares J."/>
            <person name="Martinez Yerena J.A."/>
            <person name="Hrouzek P."/>
            <person name="Sobotka R."/>
            <person name="Henderson W.M."/>
            <person name="Schmieder P."/>
            <person name="Williams S.M."/>
            <person name="Lauderdale J.D."/>
            <person name="Wilde H.D."/>
            <person name="Gerrin W."/>
            <person name="Kust A."/>
            <person name="Washington J.W."/>
            <person name="Wagner C."/>
            <person name="Geier B."/>
            <person name="Liebeke M."/>
            <person name="Enke H."/>
            <person name="Niedermeyer T.H.J."/>
            <person name="Wilde S.B."/>
        </authorList>
    </citation>
    <scope>NUCLEOTIDE SEQUENCE [LARGE SCALE GENOMIC DNA]</scope>
    <source>
        <strain evidence="2">Thurmond2011</strain>
    </source>
</reference>
<evidence type="ECO:0000313" key="2">
    <source>
        <dbReference type="Proteomes" id="UP000667802"/>
    </source>
</evidence>
<dbReference type="Proteomes" id="UP000667802">
    <property type="component" value="Unassembled WGS sequence"/>
</dbReference>
<dbReference type="RefSeq" id="WP_208345895.1">
    <property type="nucleotide sequence ID" value="NZ_CAWQFN010000765.1"/>
</dbReference>
<comment type="caution">
    <text evidence="1">The sequence shown here is derived from an EMBL/GenBank/DDBJ whole genome shotgun (WGS) entry which is preliminary data.</text>
</comment>
<gene>
    <name evidence="1" type="ORF">G7B40_008565</name>
</gene>